<dbReference type="Gene3D" id="1.10.4160.10">
    <property type="entry name" value="Hydantoin permease"/>
    <property type="match status" value="1"/>
</dbReference>
<feature type="transmembrane region" description="Helical" evidence="6">
    <location>
        <begin position="426"/>
        <end position="450"/>
    </location>
</feature>
<keyword evidence="3 6" id="KW-0812">Transmembrane</keyword>
<dbReference type="GO" id="GO:0005886">
    <property type="term" value="C:plasma membrane"/>
    <property type="evidence" value="ECO:0007669"/>
    <property type="project" value="TreeGrafter"/>
</dbReference>
<keyword evidence="8" id="KW-1185">Reference proteome</keyword>
<evidence type="ECO:0000256" key="1">
    <source>
        <dbReference type="ARBA" id="ARBA00004141"/>
    </source>
</evidence>
<evidence type="ECO:0008006" key="9">
    <source>
        <dbReference type="Google" id="ProtNLM"/>
    </source>
</evidence>
<dbReference type="PANTHER" id="PTHR30569">
    <property type="entry name" value="CYTOSINE TRANSPORTER CODB"/>
    <property type="match status" value="1"/>
</dbReference>
<evidence type="ECO:0000256" key="4">
    <source>
        <dbReference type="ARBA" id="ARBA00022989"/>
    </source>
</evidence>
<feature type="transmembrane region" description="Helical" evidence="6">
    <location>
        <begin position="314"/>
        <end position="337"/>
    </location>
</feature>
<dbReference type="InterPro" id="IPR001248">
    <property type="entry name" value="Pur-cyt_permease"/>
</dbReference>
<dbReference type="EMBL" id="BSDP01000001">
    <property type="protein sequence ID" value="GLI26301.1"/>
    <property type="molecule type" value="Genomic_DNA"/>
</dbReference>
<protein>
    <recommendedName>
        <fullName evidence="9">Purine-cytosine permease-like protein</fullName>
    </recommendedName>
</protein>
<feature type="transmembrane region" description="Helical" evidence="6">
    <location>
        <begin position="215"/>
        <end position="235"/>
    </location>
</feature>
<comment type="similarity">
    <text evidence="2">Belongs to the purine-cytosine permease (2.A.39) family.</text>
</comment>
<evidence type="ECO:0000256" key="2">
    <source>
        <dbReference type="ARBA" id="ARBA00008974"/>
    </source>
</evidence>
<feature type="transmembrane region" description="Helical" evidence="6">
    <location>
        <begin position="72"/>
        <end position="95"/>
    </location>
</feature>
<dbReference type="GO" id="GO:0015209">
    <property type="term" value="F:cytosine transmembrane transporter activity"/>
    <property type="evidence" value="ECO:0007669"/>
    <property type="project" value="InterPro"/>
</dbReference>
<feature type="transmembrane region" description="Helical" evidence="6">
    <location>
        <begin position="144"/>
        <end position="167"/>
    </location>
</feature>
<sequence>MDALRVRSESRAGDARAAAEDSLEDYAFRYVPRSFRRWSALSVGGTALGSIAFLADFSIGASIGLTHGTSNALLGILLASVIIFLVGFPVAYYAARYNLDLDLIARGSGFGYYGSIITTVVFAGFTCIFFALEGAIMAQGLEAAVGIPLPVGYLISTVVVIPIVIFGMRALERLQFWTTPLWLALALLPLIWIVLTQPDVVSEFIEFTGASDGTVSFSAVVAAAAVCFALTPQLAEQIDYIRVMPPRRPANAKSWWTSFVFSGPGWVIFSGTKQVIGLFLAVYLVTKVNPGIGDRAVEPVKQLLGMYQSLLPDWVALILALILIVIAQVKINVTNAYSGSLAWSNVYTRVKKRYPGRTVFVIFNLVIALALMLLGVFNLMSVVLSLYANVVMAWLVTISADIVINKHLLGISPRFPEFRRGMLHDWNPVGLVSVGLASLLSLACFAGAFGPDLQPFSVLIAIGVAATVTPIMALATRGRFYLRRRSDGIPTPILDSDGNPSGERLRCHVTGYTFERPDMLASAEPGPNGEVQFVSSLALALDESDRYVLPPEPVVFDPDRVGGAS</sequence>
<keyword evidence="5 6" id="KW-0472">Membrane</keyword>
<feature type="transmembrane region" description="Helical" evidence="6">
    <location>
        <begin position="358"/>
        <end position="380"/>
    </location>
</feature>
<comment type="caution">
    <text evidence="7">The sequence shown here is derived from an EMBL/GenBank/DDBJ whole genome shotgun (WGS) entry which is preliminary data.</text>
</comment>
<dbReference type="InterPro" id="IPR030191">
    <property type="entry name" value="CodB"/>
</dbReference>
<feature type="transmembrane region" description="Helical" evidence="6">
    <location>
        <begin position="456"/>
        <end position="475"/>
    </location>
</feature>
<reference evidence="7" key="1">
    <citation type="submission" date="2022-12" db="EMBL/GenBank/DDBJ databases">
        <title>Reference genome sequencing for broad-spectrum identification of bacterial and archaeal isolates by mass spectrometry.</title>
        <authorList>
            <person name="Sekiguchi Y."/>
            <person name="Tourlousse D.M."/>
        </authorList>
    </citation>
    <scope>NUCLEOTIDE SEQUENCE</scope>
    <source>
        <strain evidence="7">14</strain>
    </source>
</reference>
<dbReference type="Proteomes" id="UP001144396">
    <property type="component" value="Unassembled WGS sequence"/>
</dbReference>
<keyword evidence="4 6" id="KW-1133">Transmembrane helix</keyword>
<dbReference type="Pfam" id="PF02133">
    <property type="entry name" value="Transp_cyt_pur"/>
    <property type="match status" value="1"/>
</dbReference>
<feature type="transmembrane region" description="Helical" evidence="6">
    <location>
        <begin position="386"/>
        <end position="405"/>
    </location>
</feature>
<proteinExistence type="inferred from homology"/>
<feature type="transmembrane region" description="Helical" evidence="6">
    <location>
        <begin position="256"/>
        <end position="285"/>
    </location>
</feature>
<feature type="transmembrane region" description="Helical" evidence="6">
    <location>
        <begin position="174"/>
        <end position="195"/>
    </location>
</feature>
<evidence type="ECO:0000313" key="7">
    <source>
        <dbReference type="EMBL" id="GLI26301.1"/>
    </source>
</evidence>
<gene>
    <name evidence="7" type="ORF">ARHIZOSPH14_05430</name>
</gene>
<evidence type="ECO:0000256" key="6">
    <source>
        <dbReference type="SAM" id="Phobius"/>
    </source>
</evidence>
<organism evidence="7 8">
    <name type="scientific">Agromyces rhizosphaerae</name>
    <dbReference type="NCBI Taxonomy" id="88374"/>
    <lineage>
        <taxon>Bacteria</taxon>
        <taxon>Bacillati</taxon>
        <taxon>Actinomycetota</taxon>
        <taxon>Actinomycetes</taxon>
        <taxon>Micrococcales</taxon>
        <taxon>Microbacteriaceae</taxon>
        <taxon>Agromyces</taxon>
    </lineage>
</organism>
<accession>A0A9W6CUI0</accession>
<evidence type="ECO:0000256" key="5">
    <source>
        <dbReference type="ARBA" id="ARBA00023136"/>
    </source>
</evidence>
<evidence type="ECO:0000256" key="3">
    <source>
        <dbReference type="ARBA" id="ARBA00022692"/>
    </source>
</evidence>
<dbReference type="AlphaFoldDB" id="A0A9W6CUI0"/>
<comment type="subcellular location">
    <subcellularLocation>
        <location evidence="1">Membrane</location>
        <topology evidence="1">Multi-pass membrane protein</topology>
    </subcellularLocation>
</comment>
<dbReference type="PANTHER" id="PTHR30569:SF0">
    <property type="entry name" value="CYTOSINE PERMEASE"/>
    <property type="match status" value="1"/>
</dbReference>
<feature type="transmembrane region" description="Helical" evidence="6">
    <location>
        <begin position="38"/>
        <end position="60"/>
    </location>
</feature>
<name>A0A9W6CUI0_9MICO</name>
<evidence type="ECO:0000313" key="8">
    <source>
        <dbReference type="Proteomes" id="UP001144396"/>
    </source>
</evidence>
<feature type="transmembrane region" description="Helical" evidence="6">
    <location>
        <begin position="110"/>
        <end position="132"/>
    </location>
</feature>